<dbReference type="AlphaFoldDB" id="A0A5A7UHR6"/>
<dbReference type="Proteomes" id="UP000321393">
    <property type="component" value="Unassembled WGS sequence"/>
</dbReference>
<comment type="caution">
    <text evidence="1">The sequence shown here is derived from an EMBL/GenBank/DDBJ whole genome shotgun (WGS) entry which is preliminary data.</text>
</comment>
<sequence length="116" mass="12745">MACSFFLDESYCPKTPPLKLSNTVKYRINGCPGTGEAKLSPHMACHGSFFVARQLFSTFTFTGGPIRLHSPKKVVIPKDTRAGEGKGRGKLVSDREGSVTCHMGTQFCFRVSTFCF</sequence>
<accession>A0A5A7UHR6</accession>
<protein>
    <submittedName>
        <fullName evidence="1">Uncharacterized protein</fullName>
    </submittedName>
</protein>
<evidence type="ECO:0000313" key="1">
    <source>
        <dbReference type="EMBL" id="KAA0053225.1"/>
    </source>
</evidence>
<organism evidence="1 2">
    <name type="scientific">Cucumis melo var. makuwa</name>
    <name type="common">Oriental melon</name>
    <dbReference type="NCBI Taxonomy" id="1194695"/>
    <lineage>
        <taxon>Eukaryota</taxon>
        <taxon>Viridiplantae</taxon>
        <taxon>Streptophyta</taxon>
        <taxon>Embryophyta</taxon>
        <taxon>Tracheophyta</taxon>
        <taxon>Spermatophyta</taxon>
        <taxon>Magnoliopsida</taxon>
        <taxon>eudicotyledons</taxon>
        <taxon>Gunneridae</taxon>
        <taxon>Pentapetalae</taxon>
        <taxon>rosids</taxon>
        <taxon>fabids</taxon>
        <taxon>Cucurbitales</taxon>
        <taxon>Cucurbitaceae</taxon>
        <taxon>Benincaseae</taxon>
        <taxon>Cucumis</taxon>
    </lineage>
</organism>
<proteinExistence type="predicted"/>
<dbReference type="EMBL" id="SSTE01009593">
    <property type="protein sequence ID" value="KAA0053225.1"/>
    <property type="molecule type" value="Genomic_DNA"/>
</dbReference>
<name>A0A5A7UHR6_CUCMM</name>
<evidence type="ECO:0000313" key="2">
    <source>
        <dbReference type="Proteomes" id="UP000321393"/>
    </source>
</evidence>
<gene>
    <name evidence="1" type="ORF">E6C27_scaffold102G00090</name>
</gene>
<reference evidence="1 2" key="1">
    <citation type="submission" date="2019-08" db="EMBL/GenBank/DDBJ databases">
        <title>Draft genome sequences of two oriental melons (Cucumis melo L. var makuwa).</title>
        <authorList>
            <person name="Kwon S.-Y."/>
        </authorList>
    </citation>
    <scope>NUCLEOTIDE SEQUENCE [LARGE SCALE GENOMIC DNA]</scope>
    <source>
        <strain evidence="2">cv. SW 3</strain>
        <tissue evidence="1">Leaf</tissue>
    </source>
</reference>